<feature type="DNA-binding region" description="H-T-H motif" evidence="4">
    <location>
        <begin position="36"/>
        <end position="55"/>
    </location>
</feature>
<feature type="domain" description="HTH tetR-type" evidence="5">
    <location>
        <begin position="13"/>
        <end position="73"/>
    </location>
</feature>
<reference evidence="6" key="1">
    <citation type="submission" date="2020-07" db="EMBL/GenBank/DDBJ databases">
        <authorList>
            <person name="Pettersson B.M.F."/>
            <person name="Behra P.R.K."/>
            <person name="Ramesh M."/>
            <person name="Das S."/>
            <person name="Dasgupta S."/>
            <person name="Kirsebom L.A."/>
        </authorList>
    </citation>
    <scope>NUCLEOTIDE SEQUENCE</scope>
    <source>
        <strain evidence="6">DSM 44838</strain>
    </source>
</reference>
<dbReference type="InterPro" id="IPR025996">
    <property type="entry name" value="MT1864/Rv1816-like_C"/>
</dbReference>
<sequence length="197" mass="20995">MSTPPTRRRTASHEVSAALLRAAETVLDRDGSDGVTVRAVAEAAEVSPTSVYNRFRSKDGLTVALAVRTLARLGEIVDVPAGPEPRERLRQSCRNYRDFALRHPARYALIFGTGSPLEDQSSEAAESGRAVFTVLKGLIGDVAPELDDGELPEAAQTVWAALHGSVTIEQAGIGQTPDADATFEHMLDCLIQGVTAS</sequence>
<dbReference type="PANTHER" id="PTHR30055:SF234">
    <property type="entry name" value="HTH-TYPE TRANSCRIPTIONAL REGULATOR BETI"/>
    <property type="match status" value="1"/>
</dbReference>
<keyword evidence="1" id="KW-0805">Transcription regulation</keyword>
<dbReference type="PROSITE" id="PS50977">
    <property type="entry name" value="HTH_TETR_2"/>
    <property type="match status" value="1"/>
</dbReference>
<organism evidence="6 7">
    <name type="scientific">Mycobacterium yunnanensis</name>
    <dbReference type="NCBI Taxonomy" id="368477"/>
    <lineage>
        <taxon>Bacteria</taxon>
        <taxon>Bacillati</taxon>
        <taxon>Actinomycetota</taxon>
        <taxon>Actinomycetes</taxon>
        <taxon>Mycobacteriales</taxon>
        <taxon>Mycobacteriaceae</taxon>
        <taxon>Mycobacterium</taxon>
    </lineage>
</organism>
<dbReference type="GO" id="GO:0003700">
    <property type="term" value="F:DNA-binding transcription factor activity"/>
    <property type="evidence" value="ECO:0007669"/>
    <property type="project" value="TreeGrafter"/>
</dbReference>
<keyword evidence="7" id="KW-1185">Reference proteome</keyword>
<reference evidence="6" key="2">
    <citation type="journal article" date="2022" name="BMC Genomics">
        <title>Comparative genome analysis of mycobacteria focusing on tRNA and non-coding RNA.</title>
        <authorList>
            <person name="Behra P.R.K."/>
            <person name="Pettersson B.M.F."/>
            <person name="Ramesh M."/>
            <person name="Das S."/>
            <person name="Dasgupta S."/>
            <person name="Kirsebom L.A."/>
        </authorList>
    </citation>
    <scope>NUCLEOTIDE SEQUENCE</scope>
    <source>
        <strain evidence="6">DSM 44838</strain>
    </source>
</reference>
<dbReference type="PROSITE" id="PS01081">
    <property type="entry name" value="HTH_TETR_1"/>
    <property type="match status" value="1"/>
</dbReference>
<evidence type="ECO:0000256" key="2">
    <source>
        <dbReference type="ARBA" id="ARBA00023125"/>
    </source>
</evidence>
<dbReference type="PANTHER" id="PTHR30055">
    <property type="entry name" value="HTH-TYPE TRANSCRIPTIONAL REGULATOR RUTR"/>
    <property type="match status" value="1"/>
</dbReference>
<dbReference type="SUPFAM" id="SSF46689">
    <property type="entry name" value="Homeodomain-like"/>
    <property type="match status" value="1"/>
</dbReference>
<dbReference type="Gene3D" id="1.10.357.10">
    <property type="entry name" value="Tetracycline Repressor, domain 2"/>
    <property type="match status" value="1"/>
</dbReference>
<proteinExistence type="predicted"/>
<dbReference type="RefSeq" id="WP_263993984.1">
    <property type="nucleotide sequence ID" value="NZ_JACKVK010000001.1"/>
</dbReference>
<dbReference type="GO" id="GO:0000976">
    <property type="term" value="F:transcription cis-regulatory region binding"/>
    <property type="evidence" value="ECO:0007669"/>
    <property type="project" value="TreeGrafter"/>
</dbReference>
<dbReference type="InterPro" id="IPR036271">
    <property type="entry name" value="Tet_transcr_reg_TetR-rel_C_sf"/>
</dbReference>
<dbReference type="Proteomes" id="UP001141629">
    <property type="component" value="Unassembled WGS sequence"/>
</dbReference>
<dbReference type="InterPro" id="IPR001647">
    <property type="entry name" value="HTH_TetR"/>
</dbReference>
<keyword evidence="3" id="KW-0804">Transcription</keyword>
<protein>
    <submittedName>
        <fullName evidence="6">TetR/AcrR family transcriptional regulator</fullName>
    </submittedName>
</protein>
<keyword evidence="2 4" id="KW-0238">DNA-binding</keyword>
<evidence type="ECO:0000313" key="7">
    <source>
        <dbReference type="Proteomes" id="UP001141629"/>
    </source>
</evidence>
<evidence type="ECO:0000256" key="4">
    <source>
        <dbReference type="PROSITE-ProRule" id="PRU00335"/>
    </source>
</evidence>
<dbReference type="InterPro" id="IPR050109">
    <property type="entry name" value="HTH-type_TetR-like_transc_reg"/>
</dbReference>
<dbReference type="AlphaFoldDB" id="A0A9X3BZU9"/>
<accession>A0A9X3BZU9</accession>
<evidence type="ECO:0000259" key="5">
    <source>
        <dbReference type="PROSITE" id="PS50977"/>
    </source>
</evidence>
<dbReference type="SUPFAM" id="SSF48498">
    <property type="entry name" value="Tetracyclin repressor-like, C-terminal domain"/>
    <property type="match status" value="1"/>
</dbReference>
<name>A0A9X3BZU9_9MYCO</name>
<dbReference type="EMBL" id="JACKVK010000001">
    <property type="protein sequence ID" value="MCV7419241.1"/>
    <property type="molecule type" value="Genomic_DNA"/>
</dbReference>
<evidence type="ECO:0000256" key="3">
    <source>
        <dbReference type="ARBA" id="ARBA00023163"/>
    </source>
</evidence>
<evidence type="ECO:0000256" key="1">
    <source>
        <dbReference type="ARBA" id="ARBA00023015"/>
    </source>
</evidence>
<dbReference type="Pfam" id="PF00440">
    <property type="entry name" value="TetR_N"/>
    <property type="match status" value="1"/>
</dbReference>
<evidence type="ECO:0000313" key="6">
    <source>
        <dbReference type="EMBL" id="MCV7419241.1"/>
    </source>
</evidence>
<comment type="caution">
    <text evidence="6">The sequence shown here is derived from an EMBL/GenBank/DDBJ whole genome shotgun (WGS) entry which is preliminary data.</text>
</comment>
<dbReference type="InterPro" id="IPR009057">
    <property type="entry name" value="Homeodomain-like_sf"/>
</dbReference>
<gene>
    <name evidence="6" type="ORF">H7K45_01690</name>
</gene>
<dbReference type="InterPro" id="IPR023772">
    <property type="entry name" value="DNA-bd_HTH_TetR-type_CS"/>
</dbReference>
<dbReference type="Pfam" id="PF13305">
    <property type="entry name" value="TetR_C_33"/>
    <property type="match status" value="1"/>
</dbReference>